<organism evidence="2 3">
    <name type="scientific">Rhynchospora tenuis</name>
    <dbReference type="NCBI Taxonomy" id="198213"/>
    <lineage>
        <taxon>Eukaryota</taxon>
        <taxon>Viridiplantae</taxon>
        <taxon>Streptophyta</taxon>
        <taxon>Embryophyta</taxon>
        <taxon>Tracheophyta</taxon>
        <taxon>Spermatophyta</taxon>
        <taxon>Magnoliopsida</taxon>
        <taxon>Liliopsida</taxon>
        <taxon>Poales</taxon>
        <taxon>Cyperaceae</taxon>
        <taxon>Cyperoideae</taxon>
        <taxon>Rhynchosporeae</taxon>
        <taxon>Rhynchospora</taxon>
    </lineage>
</organism>
<dbReference type="Proteomes" id="UP001210211">
    <property type="component" value="Unassembled WGS sequence"/>
</dbReference>
<evidence type="ECO:0000313" key="3">
    <source>
        <dbReference type="Proteomes" id="UP001210211"/>
    </source>
</evidence>
<evidence type="ECO:0000313" key="2">
    <source>
        <dbReference type="EMBL" id="KAJ3687225.1"/>
    </source>
</evidence>
<keyword evidence="3" id="KW-1185">Reference proteome</keyword>
<dbReference type="Pfam" id="PF06101">
    <property type="entry name" value="Vps62"/>
    <property type="match status" value="1"/>
</dbReference>
<sequence>MGNCLHAKKKGPLPIETSFSFPSPVPSWNSDEGFASGLIDIGGLELQQVSTFTKVWSVLQGGPDDLGFSFFRPTELPTGFFILGHYAQPNNKPLSGQIIVARDATGTTSPILKAPLDFTLIWSSQNSNVKQSVSAYFWLPSPPEGYRSVGLAVTDMPEKPSVNEFRCVRNDFTEECEAGSSIWNDDKDGISLLPLRPLNRGVQALGVPVSTFLVQKSSSPTVSAIACLKNNRTDFTRWMPTLSQIQTLMQNFSPWIYLHPNEPYLPSSVNWFFKNGALLYQKDNQVPIPIQTDGSNLPQGGSNDDSFWIDLPTDNSQMEMVKKGDITSTEVYLHVKPMLGATCTDIAIWVFYPFNGPARAKVEFVNISLGKIGEHVGDWEHVTLRISNFTGELLSMYFSEHSGGIWVDASQLEFEGGNRPVAYSSLNGHAFYSKPGLVLQGDSKLGIGIRNDTAKGTRMDVGQRYKFVSVNYIGVAEPAWLNYVKKWGPKKSYDTTKELEKVVRLLPKKLKDRLEKMIESLPAEVLGEEGPTGPKGKSNWFNDEQYTF</sequence>
<dbReference type="AlphaFoldDB" id="A0AAD6EJY5"/>
<feature type="compositionally biased region" description="Polar residues" evidence="1">
    <location>
        <begin position="539"/>
        <end position="548"/>
    </location>
</feature>
<dbReference type="PANTHER" id="PTHR48152:SF3">
    <property type="entry name" value="DUF946 FAMILY PROTEIN (DUF946)"/>
    <property type="match status" value="1"/>
</dbReference>
<protein>
    <recommendedName>
        <fullName evidence="4">Vacuolar protein sorting-associated protein 62</fullName>
    </recommendedName>
</protein>
<gene>
    <name evidence="2" type="ORF">LUZ61_016389</name>
</gene>
<reference evidence="2 3" key="1">
    <citation type="journal article" date="2022" name="Cell">
        <title>Repeat-based holocentromeres influence genome architecture and karyotype evolution.</title>
        <authorList>
            <person name="Hofstatter P.G."/>
            <person name="Thangavel G."/>
            <person name="Lux T."/>
            <person name="Neumann P."/>
            <person name="Vondrak T."/>
            <person name="Novak P."/>
            <person name="Zhang M."/>
            <person name="Costa L."/>
            <person name="Castellani M."/>
            <person name="Scott A."/>
            <person name="Toegelov H."/>
            <person name="Fuchs J."/>
            <person name="Mata-Sucre Y."/>
            <person name="Dias Y."/>
            <person name="Vanzela A.L.L."/>
            <person name="Huettel B."/>
            <person name="Almeida C.C.S."/>
            <person name="Simkova H."/>
            <person name="Souza G."/>
            <person name="Pedrosa-Harand A."/>
            <person name="Macas J."/>
            <person name="Mayer K.F.X."/>
            <person name="Houben A."/>
            <person name="Marques A."/>
        </authorList>
    </citation>
    <scope>NUCLEOTIDE SEQUENCE [LARGE SCALE GENOMIC DNA]</scope>
    <source>
        <strain evidence="2">RhyTen1mFocal</strain>
    </source>
</reference>
<accession>A0AAD6EJY5</accession>
<comment type="caution">
    <text evidence="2">The sequence shown here is derived from an EMBL/GenBank/DDBJ whole genome shotgun (WGS) entry which is preliminary data.</text>
</comment>
<evidence type="ECO:0008006" key="4">
    <source>
        <dbReference type="Google" id="ProtNLM"/>
    </source>
</evidence>
<feature type="region of interest" description="Disordered" evidence="1">
    <location>
        <begin position="525"/>
        <end position="548"/>
    </location>
</feature>
<proteinExistence type="predicted"/>
<dbReference type="EMBL" id="JAMRDG010000002">
    <property type="protein sequence ID" value="KAJ3687225.1"/>
    <property type="molecule type" value="Genomic_DNA"/>
</dbReference>
<evidence type="ECO:0000256" key="1">
    <source>
        <dbReference type="SAM" id="MobiDB-lite"/>
    </source>
</evidence>
<name>A0AAD6EJY5_9POAL</name>
<dbReference type="InterPro" id="IPR009291">
    <property type="entry name" value="Vps62"/>
</dbReference>
<dbReference type="PANTHER" id="PTHR48152">
    <property type="entry name" value="F1C9.34 PROTEIN"/>
    <property type="match status" value="1"/>
</dbReference>